<dbReference type="PANTHER" id="PTHR45947:SF3">
    <property type="entry name" value="SULFOQUINOVOSYL TRANSFERASE SQD2"/>
    <property type="match status" value="1"/>
</dbReference>
<dbReference type="GO" id="GO:0016757">
    <property type="term" value="F:glycosyltransferase activity"/>
    <property type="evidence" value="ECO:0007669"/>
    <property type="project" value="InterPro"/>
</dbReference>
<dbReference type="Proteomes" id="UP000236199">
    <property type="component" value="Unassembled WGS sequence"/>
</dbReference>
<protein>
    <submittedName>
        <fullName evidence="3">Group 1 glycosyl transferase</fullName>
    </submittedName>
</protein>
<sequence length="420" mass="47638">MKVLHIVAGELSGGAARGAYWLHCGLRELGVESKVFTNSKITYDDDNVITTVKSKKDKVLNIIRGHLDNVFLFFYPKRKRTAFSTGMFGVNFTKVKEYKEADIIHLHWINGGFVNIKHLGKVDKPIVWTMRDMWPMTGGCHYSMGCKKYKTGCGNCEQLKSTRSYDLSKLVLNRKKKYLPKSIKLVGISQWLSDEAKESELFRKFDVRTISNNIDTNEFFPVNKNVARAILGINTDKKVVLCGAINLHDFYKGFSKYIESLNYLDKESYFLCFFGNVDKSVVEDLGFEYKSFGYLHDNISLRLAYSSADVFIAPSLMDAFGKTLAESMACGTPVVCFDATGPKDIVTHKVDGYKAKPYESKDLAYGIEWVSHTENYDELCKNAREKVVREFDSKIVAKKYIDLYQEILTSNGSLTKTSGN</sequence>
<evidence type="ECO:0000313" key="3">
    <source>
        <dbReference type="EMBL" id="PNS00554.1"/>
    </source>
</evidence>
<dbReference type="EMBL" id="AZRM01000023">
    <property type="protein sequence ID" value="PNS00554.1"/>
    <property type="molecule type" value="Genomic_DNA"/>
</dbReference>
<evidence type="ECO:0000259" key="2">
    <source>
        <dbReference type="Pfam" id="PF13439"/>
    </source>
</evidence>
<dbReference type="Pfam" id="PF13439">
    <property type="entry name" value="Glyco_transf_4"/>
    <property type="match status" value="1"/>
</dbReference>
<dbReference type="SUPFAM" id="SSF53756">
    <property type="entry name" value="UDP-Glycosyltransferase/glycogen phosphorylase"/>
    <property type="match status" value="1"/>
</dbReference>
<dbReference type="InterPro" id="IPR028098">
    <property type="entry name" value="Glyco_trans_4-like_N"/>
</dbReference>
<reference evidence="3 4" key="1">
    <citation type="submission" date="2013-12" db="EMBL/GenBank/DDBJ databases">
        <title>Comparative genomics of Petrotoga isolates.</title>
        <authorList>
            <person name="Nesbo C.L."/>
            <person name="Charchuk R."/>
            <person name="Chow K."/>
        </authorList>
    </citation>
    <scope>NUCLEOTIDE SEQUENCE [LARGE SCALE GENOMIC DNA]</scope>
    <source>
        <strain evidence="3 4">DSM 10691</strain>
    </source>
</reference>
<evidence type="ECO:0000313" key="4">
    <source>
        <dbReference type="Proteomes" id="UP000236199"/>
    </source>
</evidence>
<evidence type="ECO:0000259" key="1">
    <source>
        <dbReference type="Pfam" id="PF00534"/>
    </source>
</evidence>
<dbReference type="AlphaFoldDB" id="A0A2K1PCN1"/>
<dbReference type="OrthoDB" id="9806653at2"/>
<organism evidence="3 4">
    <name type="scientific">Petrotoga miotherma DSM 10691</name>
    <dbReference type="NCBI Taxonomy" id="1434326"/>
    <lineage>
        <taxon>Bacteria</taxon>
        <taxon>Thermotogati</taxon>
        <taxon>Thermotogota</taxon>
        <taxon>Thermotogae</taxon>
        <taxon>Petrotogales</taxon>
        <taxon>Petrotogaceae</taxon>
        <taxon>Petrotoga</taxon>
    </lineage>
</organism>
<feature type="domain" description="Glycosyl transferase family 1" evidence="1">
    <location>
        <begin position="227"/>
        <end position="384"/>
    </location>
</feature>
<dbReference type="CDD" id="cd03825">
    <property type="entry name" value="GT4_WcaC-like"/>
    <property type="match status" value="1"/>
</dbReference>
<dbReference type="InterPro" id="IPR001296">
    <property type="entry name" value="Glyco_trans_1"/>
</dbReference>
<name>A0A2K1PCN1_9BACT</name>
<dbReference type="RefSeq" id="WP_103078715.1">
    <property type="nucleotide sequence ID" value="NZ_AZRM01000023.1"/>
</dbReference>
<dbReference type="InterPro" id="IPR050194">
    <property type="entry name" value="Glycosyltransferase_grp1"/>
</dbReference>
<proteinExistence type="predicted"/>
<dbReference type="PANTHER" id="PTHR45947">
    <property type="entry name" value="SULFOQUINOVOSYL TRANSFERASE SQD2"/>
    <property type="match status" value="1"/>
</dbReference>
<keyword evidence="3" id="KW-0808">Transferase</keyword>
<dbReference type="Pfam" id="PF00534">
    <property type="entry name" value="Glycos_transf_1"/>
    <property type="match status" value="1"/>
</dbReference>
<keyword evidence="4" id="KW-1185">Reference proteome</keyword>
<comment type="caution">
    <text evidence="3">The sequence shown here is derived from an EMBL/GenBank/DDBJ whole genome shotgun (WGS) entry which is preliminary data.</text>
</comment>
<dbReference type="Gene3D" id="3.40.50.2000">
    <property type="entry name" value="Glycogen Phosphorylase B"/>
    <property type="match status" value="2"/>
</dbReference>
<accession>A0A2K1PCN1</accession>
<feature type="domain" description="Glycosyltransferase subfamily 4-like N-terminal" evidence="2">
    <location>
        <begin position="13"/>
        <end position="217"/>
    </location>
</feature>
<gene>
    <name evidence="3" type="ORF">X928_04900</name>
</gene>